<feature type="region of interest" description="Disordered" evidence="1">
    <location>
        <begin position="89"/>
        <end position="178"/>
    </location>
</feature>
<feature type="compositionally biased region" description="Basic residues" evidence="1">
    <location>
        <begin position="366"/>
        <end position="379"/>
    </location>
</feature>
<feature type="compositionally biased region" description="Basic residues" evidence="1">
    <location>
        <begin position="148"/>
        <end position="158"/>
    </location>
</feature>
<feature type="compositionally biased region" description="Polar residues" evidence="1">
    <location>
        <begin position="697"/>
        <end position="713"/>
    </location>
</feature>
<feature type="compositionally biased region" description="Basic and acidic residues" evidence="1">
    <location>
        <begin position="538"/>
        <end position="554"/>
    </location>
</feature>
<accession>A0A9D4SNM8</accession>
<feature type="region of interest" description="Disordered" evidence="1">
    <location>
        <begin position="1"/>
        <end position="62"/>
    </location>
</feature>
<reference evidence="2" key="1">
    <citation type="journal article" date="2020" name="Cell">
        <title>Large-Scale Comparative Analyses of Tick Genomes Elucidate Their Genetic Diversity and Vector Capacities.</title>
        <authorList>
            <consortium name="Tick Genome and Microbiome Consortium (TIGMIC)"/>
            <person name="Jia N."/>
            <person name="Wang J."/>
            <person name="Shi W."/>
            <person name="Du L."/>
            <person name="Sun Y."/>
            <person name="Zhan W."/>
            <person name="Jiang J.F."/>
            <person name="Wang Q."/>
            <person name="Zhang B."/>
            <person name="Ji P."/>
            <person name="Bell-Sakyi L."/>
            <person name="Cui X.M."/>
            <person name="Yuan T.T."/>
            <person name="Jiang B.G."/>
            <person name="Yang W.F."/>
            <person name="Lam T.T."/>
            <person name="Chang Q.C."/>
            <person name="Ding S.J."/>
            <person name="Wang X.J."/>
            <person name="Zhu J.G."/>
            <person name="Ruan X.D."/>
            <person name="Zhao L."/>
            <person name="Wei J.T."/>
            <person name="Ye R.Z."/>
            <person name="Que T.C."/>
            <person name="Du C.H."/>
            <person name="Zhou Y.H."/>
            <person name="Cheng J.X."/>
            <person name="Dai P.F."/>
            <person name="Guo W.B."/>
            <person name="Han X.H."/>
            <person name="Huang E.J."/>
            <person name="Li L.F."/>
            <person name="Wei W."/>
            <person name="Gao Y.C."/>
            <person name="Liu J.Z."/>
            <person name="Shao H.Z."/>
            <person name="Wang X."/>
            <person name="Wang C.C."/>
            <person name="Yang T.C."/>
            <person name="Huo Q.B."/>
            <person name="Li W."/>
            <person name="Chen H.Y."/>
            <person name="Chen S.E."/>
            <person name="Zhou L.G."/>
            <person name="Ni X.B."/>
            <person name="Tian J.H."/>
            <person name="Sheng Y."/>
            <person name="Liu T."/>
            <person name="Pan Y.S."/>
            <person name="Xia L.Y."/>
            <person name="Li J."/>
            <person name="Zhao F."/>
            <person name="Cao W.C."/>
        </authorList>
    </citation>
    <scope>NUCLEOTIDE SEQUENCE</scope>
    <source>
        <strain evidence="2">Rsan-2018</strain>
    </source>
</reference>
<feature type="region of interest" description="Disordered" evidence="1">
    <location>
        <begin position="366"/>
        <end position="391"/>
    </location>
</feature>
<feature type="compositionally biased region" description="Basic and acidic residues" evidence="1">
    <location>
        <begin position="444"/>
        <end position="464"/>
    </location>
</feature>
<feature type="region of interest" description="Disordered" evidence="1">
    <location>
        <begin position="538"/>
        <end position="589"/>
    </location>
</feature>
<feature type="compositionally biased region" description="Low complexity" evidence="1">
    <location>
        <begin position="672"/>
        <end position="685"/>
    </location>
</feature>
<reference evidence="2" key="2">
    <citation type="submission" date="2021-09" db="EMBL/GenBank/DDBJ databases">
        <authorList>
            <person name="Jia N."/>
            <person name="Wang J."/>
            <person name="Shi W."/>
            <person name="Du L."/>
            <person name="Sun Y."/>
            <person name="Zhan W."/>
            <person name="Jiang J."/>
            <person name="Wang Q."/>
            <person name="Zhang B."/>
            <person name="Ji P."/>
            <person name="Sakyi L.B."/>
            <person name="Cui X."/>
            <person name="Yuan T."/>
            <person name="Jiang B."/>
            <person name="Yang W."/>
            <person name="Lam T.T.-Y."/>
            <person name="Chang Q."/>
            <person name="Ding S."/>
            <person name="Wang X."/>
            <person name="Zhu J."/>
            <person name="Ruan X."/>
            <person name="Zhao L."/>
            <person name="Wei J."/>
            <person name="Que T."/>
            <person name="Du C."/>
            <person name="Cheng J."/>
            <person name="Dai P."/>
            <person name="Han X."/>
            <person name="Huang E."/>
            <person name="Gao Y."/>
            <person name="Liu J."/>
            <person name="Shao H."/>
            <person name="Ye R."/>
            <person name="Li L."/>
            <person name="Wei W."/>
            <person name="Wang X."/>
            <person name="Wang C."/>
            <person name="Huo Q."/>
            <person name="Li W."/>
            <person name="Guo W."/>
            <person name="Chen H."/>
            <person name="Chen S."/>
            <person name="Zhou L."/>
            <person name="Zhou L."/>
            <person name="Ni X."/>
            <person name="Tian J."/>
            <person name="Zhou Y."/>
            <person name="Sheng Y."/>
            <person name="Liu T."/>
            <person name="Pan Y."/>
            <person name="Xia L."/>
            <person name="Li J."/>
            <person name="Zhao F."/>
            <person name="Cao W."/>
        </authorList>
    </citation>
    <scope>NUCLEOTIDE SEQUENCE</scope>
    <source>
        <strain evidence="2">Rsan-2018</strain>
        <tissue evidence="2">Larvae</tissue>
    </source>
</reference>
<evidence type="ECO:0000256" key="1">
    <source>
        <dbReference type="SAM" id="MobiDB-lite"/>
    </source>
</evidence>
<feature type="compositionally biased region" description="Basic residues" evidence="1">
    <location>
        <begin position="35"/>
        <end position="47"/>
    </location>
</feature>
<evidence type="ECO:0000313" key="2">
    <source>
        <dbReference type="EMBL" id="KAH7935149.1"/>
    </source>
</evidence>
<name>A0A9D4SNM8_RHISA</name>
<dbReference type="Proteomes" id="UP000821837">
    <property type="component" value="Unassembled WGS sequence"/>
</dbReference>
<proteinExistence type="predicted"/>
<sequence length="722" mass="80666">MRRTRGHLDDRATDSESFDELPPRRRVQVKNGKDRQKRSPSKSKGKGGFRDVSDDGGDDLFKVRRGRALDGGLDSDFESLSSSFFSSEISFSQTTKMNTERNGRTLNGGRLLNKNKTIRKQPDDSRSKKVKKKPPVDTDDDSTPPFKPRSRKKKHRGKVASETDESDSNTKDKTSYTQLVLQVGRPDSTKDGCVPRVTSSTTVIQGKKALAEIHLKGKPNRTIRVRRNLLSGQYSDESSAIERCCRCGAGCDMVGAITGALPACHYCLEELGMGVTESMRRPKALEPMYPRGPCDPGVDEFGSFITCGNVEDQDPCDFDVVPEVRYEPAFPQPDVLRRSASFYSRQPPLQEESFELPELVIKANVRKRPSRSRGFRNKPPRTFEHPRESRRPPLCYEKNRARLEVKHSQSLVLGDTIDCCCESDCGAPRSQGARSARPKASPNRGDRGYRDRESHCRRLHREQDALPPEETTTERTGPQDIFSDDTLPEPSRVEEVTVTQTTEVLEDSEIERIARQAWERYARDYKRFQQNLAEWERQQEMSRRRNFEDYEGMPRRPLAPPRPNGCMPDDLREARSGSGSVEEPKENNGDNEAMRIRIALTPKRRSRLMVNETASWFPGPFPPLGSDGRPVLQMQGDQPLPIASSRATRQASPPNRAPGEKQFIYITPRPPAEAAQPAEPSSLPPTAAMSPVMSPVLSPTSANGSPATAQANVSPAGPPPPS</sequence>
<feature type="region of interest" description="Disordered" evidence="1">
    <location>
        <begin position="427"/>
        <end position="492"/>
    </location>
</feature>
<evidence type="ECO:0000313" key="3">
    <source>
        <dbReference type="Proteomes" id="UP000821837"/>
    </source>
</evidence>
<gene>
    <name evidence="2" type="ORF">HPB52_004537</name>
</gene>
<keyword evidence="3" id="KW-1185">Reference proteome</keyword>
<dbReference type="AlphaFoldDB" id="A0A9D4SNM8"/>
<feature type="compositionally biased region" description="Basic and acidic residues" evidence="1">
    <location>
        <begin position="381"/>
        <end position="391"/>
    </location>
</feature>
<comment type="caution">
    <text evidence="2">The sequence shown here is derived from an EMBL/GenBank/DDBJ whole genome shotgun (WGS) entry which is preliminary data.</text>
</comment>
<protein>
    <submittedName>
        <fullName evidence="2">Uncharacterized protein</fullName>
    </submittedName>
</protein>
<feature type="region of interest" description="Disordered" evidence="1">
    <location>
        <begin position="615"/>
        <end position="722"/>
    </location>
</feature>
<organism evidence="2 3">
    <name type="scientific">Rhipicephalus sanguineus</name>
    <name type="common">Brown dog tick</name>
    <name type="synonym">Ixodes sanguineus</name>
    <dbReference type="NCBI Taxonomy" id="34632"/>
    <lineage>
        <taxon>Eukaryota</taxon>
        <taxon>Metazoa</taxon>
        <taxon>Ecdysozoa</taxon>
        <taxon>Arthropoda</taxon>
        <taxon>Chelicerata</taxon>
        <taxon>Arachnida</taxon>
        <taxon>Acari</taxon>
        <taxon>Parasitiformes</taxon>
        <taxon>Ixodida</taxon>
        <taxon>Ixodoidea</taxon>
        <taxon>Ixodidae</taxon>
        <taxon>Rhipicephalinae</taxon>
        <taxon>Rhipicephalus</taxon>
        <taxon>Rhipicephalus</taxon>
    </lineage>
</organism>
<feature type="compositionally biased region" description="Basic and acidic residues" evidence="1">
    <location>
        <begin position="1"/>
        <end position="14"/>
    </location>
</feature>
<dbReference type="EMBL" id="JABSTV010001255">
    <property type="protein sequence ID" value="KAH7935149.1"/>
    <property type="molecule type" value="Genomic_DNA"/>
</dbReference>